<proteinExistence type="inferred from homology"/>
<evidence type="ECO:0000256" key="4">
    <source>
        <dbReference type="ARBA" id="ARBA00022692"/>
    </source>
</evidence>
<comment type="caution">
    <text evidence="9">The sequence shown here is derived from an EMBL/GenBank/DDBJ whole genome shotgun (WGS) entry which is preliminary data.</text>
</comment>
<keyword evidence="5 7" id="KW-1133">Transmembrane helix</keyword>
<dbReference type="InterPro" id="IPR005828">
    <property type="entry name" value="MFS_sugar_transport-like"/>
</dbReference>
<name>A0A8H6EKX5_9HELO</name>
<protein>
    <submittedName>
        <fullName evidence="9">Putative mfs sugar protein</fullName>
    </submittedName>
</protein>
<comment type="similarity">
    <text evidence="2">Belongs to the major facilitator superfamily. Sugar transporter (TC 2.A.1.1) family.</text>
</comment>
<dbReference type="GO" id="GO:0005351">
    <property type="term" value="F:carbohydrate:proton symporter activity"/>
    <property type="evidence" value="ECO:0007669"/>
    <property type="project" value="TreeGrafter"/>
</dbReference>
<dbReference type="SUPFAM" id="SSF103473">
    <property type="entry name" value="MFS general substrate transporter"/>
    <property type="match status" value="1"/>
</dbReference>
<dbReference type="PANTHER" id="PTHR48022">
    <property type="entry name" value="PLASTIDIC GLUCOSE TRANSPORTER 4"/>
    <property type="match status" value="1"/>
</dbReference>
<dbReference type="Proteomes" id="UP000531561">
    <property type="component" value="Unassembled WGS sequence"/>
</dbReference>
<dbReference type="GO" id="GO:0016020">
    <property type="term" value="C:membrane"/>
    <property type="evidence" value="ECO:0007669"/>
    <property type="project" value="UniProtKB-SubCell"/>
</dbReference>
<dbReference type="RefSeq" id="XP_037194945.1">
    <property type="nucleotide sequence ID" value="XM_037332817.1"/>
</dbReference>
<evidence type="ECO:0000256" key="3">
    <source>
        <dbReference type="ARBA" id="ARBA00022448"/>
    </source>
</evidence>
<feature type="transmembrane region" description="Helical" evidence="7">
    <location>
        <begin position="145"/>
        <end position="168"/>
    </location>
</feature>
<dbReference type="InterPro" id="IPR005829">
    <property type="entry name" value="Sugar_transporter_CS"/>
</dbReference>
<organism evidence="9 10">
    <name type="scientific">Botrytis fragariae</name>
    <dbReference type="NCBI Taxonomy" id="1964551"/>
    <lineage>
        <taxon>Eukaryota</taxon>
        <taxon>Fungi</taxon>
        <taxon>Dikarya</taxon>
        <taxon>Ascomycota</taxon>
        <taxon>Pezizomycotina</taxon>
        <taxon>Leotiomycetes</taxon>
        <taxon>Helotiales</taxon>
        <taxon>Sclerotiniaceae</taxon>
        <taxon>Botrytis</taxon>
    </lineage>
</organism>
<feature type="transmembrane region" description="Helical" evidence="7">
    <location>
        <begin position="54"/>
        <end position="74"/>
    </location>
</feature>
<sequence>MFSLKPITISKPKGYTIFASLISLGGFLNGYDTGSIGAITSMSSFTSKIGDLSPLLRGFTVSLIMMTGAMPSIFGGKLAERIGHLYVVMAGSLVFALGTGMEAGADELGVLLAGRALAGLGEGLWLGCVSVYITETAPCASRGTLVSLPQFMCTAGVCAGYFTCFGSARLESSMSWRAPFIIQSLLAVVLAAFCAYLPDSPRWLLHKGRREEALRALERLGIEKEEAEKDILVPLPVAVDVKKGIRGFLRIFEKEYRSRTFLAVFLLGALQLSGIDGYAPTLFETAGLPGTTSTFLASGVSAILMVAITIPATLYVDQWGRRTSGLVGGIILSSSMFIIGALYLSDSVHSYGIVRWVVVVLIFVFALTYCATWAVMGKIYASEIQPMKTRNEANSLAQGVSFFANWLVAFLTPIFLAHSSYGAYFMFGGFSLLAVFVMAIWMPETRLRSLEDIQAGFQRLTTKSGSDDENAGGKMNGKMRLRRLLKGPILVGLEIQTEGVVSGSGSDASGLGPMRIELSSHRAIRRPLSFIIDFAAQQYGMLSSPNMKDIHDAHLSFWSPQPYAIALFFFPQQIFQLVWLYRLWKLDPKKSIKEKEEVDKMMDFVPFYCVGNLCIASWMIFWNSASLKTANIFVLINSLTQLYYIFARQPAMNTQSTSSILTHVVSKTFAGIGVLDLLHNGSVAYFDHEGPSTAVKIVTGLGFGMLASNSDWIFGGCLVYDLVALAVGQRQIGETGWSNLLGAYAVGTAGLVGLRNWARPPYVSKVDGYESTPSDDEDNIIV</sequence>
<keyword evidence="10" id="KW-1185">Reference proteome</keyword>
<dbReference type="Gene3D" id="1.20.1250.20">
    <property type="entry name" value="MFS general substrate transporter like domains"/>
    <property type="match status" value="1"/>
</dbReference>
<feature type="transmembrane region" description="Helical" evidence="7">
    <location>
        <begin position="396"/>
        <end position="416"/>
    </location>
</feature>
<dbReference type="FunFam" id="1.20.1250.20:FF:000134">
    <property type="entry name" value="MFS sugar transporter protein"/>
    <property type="match status" value="1"/>
</dbReference>
<reference evidence="9 10" key="1">
    <citation type="journal article" date="2020" name="Phytopathology">
        <title>A high-quality genome resource of Botrytis fragariae, a new and rapidly spreading fungal pathogen causing strawberry gray mold in the U.S.A.</title>
        <authorList>
            <person name="Wu Y."/>
            <person name="Saski C.A."/>
            <person name="Schnabel G."/>
            <person name="Xiao S."/>
            <person name="Hu M."/>
        </authorList>
    </citation>
    <scope>NUCLEOTIDE SEQUENCE [LARGE SCALE GENOMIC DNA]</scope>
    <source>
        <strain evidence="9 10">BVB16</strain>
    </source>
</reference>
<evidence type="ECO:0000256" key="5">
    <source>
        <dbReference type="ARBA" id="ARBA00022989"/>
    </source>
</evidence>
<dbReference type="OrthoDB" id="5399138at2759"/>
<evidence type="ECO:0000313" key="9">
    <source>
        <dbReference type="EMBL" id="KAF5875999.1"/>
    </source>
</evidence>
<feature type="transmembrane region" description="Helical" evidence="7">
    <location>
        <begin position="422"/>
        <end position="441"/>
    </location>
</feature>
<evidence type="ECO:0000256" key="2">
    <source>
        <dbReference type="ARBA" id="ARBA00010992"/>
    </source>
</evidence>
<comment type="subcellular location">
    <subcellularLocation>
        <location evidence="1">Membrane</location>
        <topology evidence="1">Multi-pass membrane protein</topology>
    </subcellularLocation>
</comment>
<gene>
    <name evidence="9" type="ORF">Bfra_002395</name>
</gene>
<dbReference type="InterPro" id="IPR020846">
    <property type="entry name" value="MFS_dom"/>
</dbReference>
<evidence type="ECO:0000259" key="8">
    <source>
        <dbReference type="PROSITE" id="PS50850"/>
    </source>
</evidence>
<dbReference type="InterPro" id="IPR003663">
    <property type="entry name" value="Sugar/inositol_transpt"/>
</dbReference>
<dbReference type="PROSITE" id="PS00217">
    <property type="entry name" value="SUGAR_TRANSPORT_2"/>
    <property type="match status" value="1"/>
</dbReference>
<accession>A0A8H6EKX5</accession>
<evidence type="ECO:0000256" key="6">
    <source>
        <dbReference type="ARBA" id="ARBA00023136"/>
    </source>
</evidence>
<dbReference type="GeneID" id="59256509"/>
<dbReference type="PROSITE" id="PS50850">
    <property type="entry name" value="MFS"/>
    <property type="match status" value="1"/>
</dbReference>
<dbReference type="PANTHER" id="PTHR48022:SF2">
    <property type="entry name" value="PLASTIDIC GLUCOSE TRANSPORTER 4"/>
    <property type="match status" value="1"/>
</dbReference>
<feature type="transmembrane region" description="Helical" evidence="7">
    <location>
        <begin position="323"/>
        <end position="344"/>
    </location>
</feature>
<dbReference type="PRINTS" id="PR00171">
    <property type="entry name" value="SUGRTRNSPORT"/>
</dbReference>
<dbReference type="Pfam" id="PF00083">
    <property type="entry name" value="Sugar_tr"/>
    <property type="match status" value="1"/>
</dbReference>
<feature type="transmembrane region" description="Helical" evidence="7">
    <location>
        <begin position="86"/>
        <end position="105"/>
    </location>
</feature>
<dbReference type="InterPro" id="IPR036259">
    <property type="entry name" value="MFS_trans_sf"/>
</dbReference>
<evidence type="ECO:0000256" key="1">
    <source>
        <dbReference type="ARBA" id="ARBA00004141"/>
    </source>
</evidence>
<keyword evidence="4 7" id="KW-0812">Transmembrane</keyword>
<feature type="transmembrane region" description="Helical" evidence="7">
    <location>
        <begin position="295"/>
        <end position="316"/>
    </location>
</feature>
<keyword evidence="6 7" id="KW-0472">Membrane</keyword>
<evidence type="ECO:0000313" key="10">
    <source>
        <dbReference type="Proteomes" id="UP000531561"/>
    </source>
</evidence>
<dbReference type="InterPro" id="IPR050360">
    <property type="entry name" value="MFS_Sugar_Transporters"/>
</dbReference>
<feature type="transmembrane region" description="Helical" evidence="7">
    <location>
        <begin position="260"/>
        <end position="283"/>
    </location>
</feature>
<evidence type="ECO:0000256" key="7">
    <source>
        <dbReference type="SAM" id="Phobius"/>
    </source>
</evidence>
<keyword evidence="3" id="KW-0813">Transport</keyword>
<feature type="transmembrane region" description="Helical" evidence="7">
    <location>
        <begin position="356"/>
        <end position="375"/>
    </location>
</feature>
<feature type="transmembrane region" description="Helical" evidence="7">
    <location>
        <begin position="180"/>
        <end position="197"/>
    </location>
</feature>
<dbReference type="EMBL" id="JABFCT010000004">
    <property type="protein sequence ID" value="KAF5875999.1"/>
    <property type="molecule type" value="Genomic_DNA"/>
</dbReference>
<feature type="domain" description="Major facilitator superfamily (MFS) profile" evidence="8">
    <location>
        <begin position="18"/>
        <end position="446"/>
    </location>
</feature>
<dbReference type="NCBIfam" id="TIGR00879">
    <property type="entry name" value="SP"/>
    <property type="match status" value="1"/>
</dbReference>
<feature type="transmembrane region" description="Helical" evidence="7">
    <location>
        <begin position="605"/>
        <end position="623"/>
    </location>
</feature>
<dbReference type="AlphaFoldDB" id="A0A8H6EKX5"/>
<feature type="transmembrane region" description="Helical" evidence="7">
    <location>
        <begin position="111"/>
        <end position="133"/>
    </location>
</feature>